<gene>
    <name evidence="6" type="ORF">PRZ01_04640</name>
</gene>
<protein>
    <recommendedName>
        <fullName evidence="3">Recombination-associated protein RdgC</fullName>
    </recommendedName>
</protein>
<evidence type="ECO:0000256" key="1">
    <source>
        <dbReference type="ARBA" id="ARBA00004453"/>
    </source>
</evidence>
<organism evidence="6 7">
    <name type="scientific">Roseateles koreensis</name>
    <dbReference type="NCBI Taxonomy" id="2987526"/>
    <lineage>
        <taxon>Bacteria</taxon>
        <taxon>Pseudomonadati</taxon>
        <taxon>Pseudomonadota</taxon>
        <taxon>Betaproteobacteria</taxon>
        <taxon>Burkholderiales</taxon>
        <taxon>Sphaerotilaceae</taxon>
        <taxon>Roseateles</taxon>
    </lineage>
</organism>
<evidence type="ECO:0000313" key="7">
    <source>
        <dbReference type="Proteomes" id="UP001219862"/>
    </source>
</evidence>
<evidence type="ECO:0000313" key="6">
    <source>
        <dbReference type="EMBL" id="MDC8784475.1"/>
    </source>
</evidence>
<comment type="subcellular location">
    <subcellularLocation>
        <location evidence="1">Cytoplasm</location>
        <location evidence="1">Nucleoid</location>
    </subcellularLocation>
</comment>
<keyword evidence="7" id="KW-1185">Reference proteome</keyword>
<comment type="caution">
    <text evidence="6">The sequence shown here is derived from an EMBL/GenBank/DDBJ whole genome shotgun (WGS) entry which is preliminary data.</text>
</comment>
<evidence type="ECO:0000256" key="2">
    <source>
        <dbReference type="ARBA" id="ARBA00008657"/>
    </source>
</evidence>
<dbReference type="RefSeq" id="WP_273595589.1">
    <property type="nucleotide sequence ID" value="NZ_JAQQXS010000003.1"/>
</dbReference>
<dbReference type="PANTHER" id="PTHR38103:SF1">
    <property type="entry name" value="RECOMBINATION-ASSOCIATED PROTEIN RDGC"/>
    <property type="match status" value="1"/>
</dbReference>
<sequence length="329" mass="35866">MFKNLMVYRIGPTWQAHAQTIEEALEKQVFVECGATQAQSLGWTSPRGVPHAPLVEDIGGHFLLKLMLEQRVLPGSVVKRRVDEMAARIEQETGRKPGKKQGKELKEQATLELLPMAFTKQSSIRVWIAPAQQLLMIDAGSASRAEEVVTLLIKALDGLNLHLIQTAEAPAACMAAWLMDGVPPAGFTIDRECELKSGDEMKSVVRYARHALDIEEVRQHLTGGKAPTRLAMTWKDRVSFMLTDTFQIKKISFLDLAFEGRDSPEKDEAFDADAALATGELSKLIPELIEGLGGEHDFLAAGAALAALPPAPLEASAPDTPALDAAPWD</sequence>
<reference evidence="6 7" key="1">
    <citation type="submission" date="2022-10" db="EMBL/GenBank/DDBJ databases">
        <title>paucibacter sp. hw8 Genome sequencing.</title>
        <authorList>
            <person name="Park S."/>
        </authorList>
    </citation>
    <scope>NUCLEOTIDE SEQUENCE [LARGE SCALE GENOMIC DNA]</scope>
    <source>
        <strain evidence="7">hw8</strain>
    </source>
</reference>
<keyword evidence="5" id="KW-0233">DNA recombination</keyword>
<evidence type="ECO:0000256" key="3">
    <source>
        <dbReference type="ARBA" id="ARBA00022296"/>
    </source>
</evidence>
<dbReference type="NCBIfam" id="NF001464">
    <property type="entry name" value="PRK00321.1-5"/>
    <property type="match status" value="1"/>
</dbReference>
<dbReference type="EMBL" id="JAQQXS010000003">
    <property type="protein sequence ID" value="MDC8784475.1"/>
    <property type="molecule type" value="Genomic_DNA"/>
</dbReference>
<dbReference type="NCBIfam" id="NF001463">
    <property type="entry name" value="PRK00321.1-4"/>
    <property type="match status" value="1"/>
</dbReference>
<keyword evidence="4" id="KW-0963">Cytoplasm</keyword>
<accession>A0ABT5KPV9</accession>
<evidence type="ECO:0000256" key="4">
    <source>
        <dbReference type="ARBA" id="ARBA00022490"/>
    </source>
</evidence>
<dbReference type="Proteomes" id="UP001219862">
    <property type="component" value="Unassembled WGS sequence"/>
</dbReference>
<proteinExistence type="inferred from homology"/>
<dbReference type="PANTHER" id="PTHR38103">
    <property type="entry name" value="RECOMBINATION-ASSOCIATED PROTEIN RDGC"/>
    <property type="match status" value="1"/>
</dbReference>
<comment type="similarity">
    <text evidence="2">Belongs to the RdgC family.</text>
</comment>
<name>A0ABT5KPV9_9BURK</name>
<dbReference type="Pfam" id="PF04381">
    <property type="entry name" value="RdgC"/>
    <property type="match status" value="1"/>
</dbReference>
<evidence type="ECO:0000256" key="5">
    <source>
        <dbReference type="ARBA" id="ARBA00023172"/>
    </source>
</evidence>
<dbReference type="InterPro" id="IPR007476">
    <property type="entry name" value="RdgC"/>
</dbReference>